<evidence type="ECO:0000256" key="1">
    <source>
        <dbReference type="SAM" id="MobiDB-lite"/>
    </source>
</evidence>
<feature type="region of interest" description="Disordered" evidence="1">
    <location>
        <begin position="130"/>
        <end position="174"/>
    </location>
</feature>
<keyword evidence="4" id="KW-1185">Reference proteome</keyword>
<feature type="transmembrane region" description="Helical" evidence="2">
    <location>
        <begin position="36"/>
        <end position="66"/>
    </location>
</feature>
<feature type="compositionally biased region" description="Basic and acidic residues" evidence="1">
    <location>
        <begin position="468"/>
        <end position="483"/>
    </location>
</feature>
<dbReference type="STRING" id="48697.A0A101MPU9"/>
<proteinExistence type="predicted"/>
<keyword evidence="2" id="KW-0472">Membrane</keyword>
<reference evidence="3 4" key="1">
    <citation type="submission" date="2015-10" db="EMBL/GenBank/DDBJ databases">
        <title>Genome sequencing of Penicillium freii.</title>
        <authorList>
            <person name="Nguyen H.D."/>
            <person name="Visagie C.M."/>
            <person name="Seifert K.A."/>
        </authorList>
    </citation>
    <scope>NUCLEOTIDE SEQUENCE [LARGE SCALE GENOMIC DNA]</scope>
    <source>
        <strain evidence="3 4">DAOM 242723</strain>
    </source>
</reference>
<evidence type="ECO:0000313" key="4">
    <source>
        <dbReference type="Proteomes" id="UP000055045"/>
    </source>
</evidence>
<feature type="region of interest" description="Disordered" evidence="1">
    <location>
        <begin position="464"/>
        <end position="483"/>
    </location>
</feature>
<organism evidence="3 4">
    <name type="scientific">Penicillium freii</name>
    <dbReference type="NCBI Taxonomy" id="48697"/>
    <lineage>
        <taxon>Eukaryota</taxon>
        <taxon>Fungi</taxon>
        <taxon>Dikarya</taxon>
        <taxon>Ascomycota</taxon>
        <taxon>Pezizomycotina</taxon>
        <taxon>Eurotiomycetes</taxon>
        <taxon>Eurotiomycetidae</taxon>
        <taxon>Eurotiales</taxon>
        <taxon>Aspergillaceae</taxon>
        <taxon>Penicillium</taxon>
    </lineage>
</organism>
<dbReference type="EMBL" id="LLXE01000047">
    <property type="protein sequence ID" value="KUM64471.1"/>
    <property type="molecule type" value="Genomic_DNA"/>
</dbReference>
<feature type="compositionally biased region" description="Polar residues" evidence="1">
    <location>
        <begin position="436"/>
        <end position="447"/>
    </location>
</feature>
<evidence type="ECO:0000313" key="3">
    <source>
        <dbReference type="EMBL" id="KUM64471.1"/>
    </source>
</evidence>
<name>A0A101MPU9_PENFR</name>
<feature type="transmembrane region" description="Helical" evidence="2">
    <location>
        <begin position="94"/>
        <end position="112"/>
    </location>
</feature>
<keyword evidence="2" id="KW-0812">Transmembrane</keyword>
<feature type="compositionally biased region" description="Polar residues" evidence="1">
    <location>
        <begin position="217"/>
        <end position="229"/>
    </location>
</feature>
<dbReference type="AlphaFoldDB" id="A0A101MPU9"/>
<feature type="region of interest" description="Disordered" evidence="1">
    <location>
        <begin position="188"/>
        <end position="244"/>
    </location>
</feature>
<feature type="region of interest" description="Disordered" evidence="1">
    <location>
        <begin position="324"/>
        <end position="459"/>
    </location>
</feature>
<dbReference type="Proteomes" id="UP000055045">
    <property type="component" value="Unassembled WGS sequence"/>
</dbReference>
<feature type="region of interest" description="Disordered" evidence="1">
    <location>
        <begin position="273"/>
        <end position="310"/>
    </location>
</feature>
<evidence type="ECO:0000256" key="2">
    <source>
        <dbReference type="SAM" id="Phobius"/>
    </source>
</evidence>
<feature type="compositionally biased region" description="Basic and acidic residues" evidence="1">
    <location>
        <begin position="324"/>
        <end position="335"/>
    </location>
</feature>
<feature type="compositionally biased region" description="Basic and acidic residues" evidence="1">
    <location>
        <begin position="285"/>
        <end position="310"/>
    </location>
</feature>
<gene>
    <name evidence="3" type="ORF">ACN42_g2619</name>
</gene>
<keyword evidence="2" id="KW-1133">Transmembrane helix</keyword>
<protein>
    <submittedName>
        <fullName evidence="3">Uncharacterized protein</fullName>
    </submittedName>
</protein>
<sequence length="483" mass="51645">MCNSKAKSLVTYHYGHSTSGSATVALSSTPRLSSFLILYSLQLLLLFILPSSCAIALFLSLLYAALSPRASSPHSGQLTDSGVSIGHSMTMNPYISWAILLVVAGGLGWYYTNGTTPKANVIRAAVEKSEATVAPKKSKRKSKPAPEPVAAKKSEVKTVVSPPTTEDEKPDEEIDRKEMARRMAGLKTNAPAQPAPAPAKPAPTKSQKKNKKKAAQLETSDTRASSTTGAEADDDLSPAASPAVNATVPSAGYVSDMLEAPAPGASVLRVTGNVENQPKKQKVQTFKEVETKKQRQQRLKNEARKQQVQEAEVERKKLLEKQLHTARESERREAARSTAPAANAWQTKENAAPVKTNVANGGSRPAPAVPTAPASHGLLDTFESPAAPTPTKWAQNLPSEEEQMRLLGAANGDDEWTTVSKKQPKKKGGKSDESVSETSASENQSTPVAPAPIEPRVTVTPTYLPDILRSREKGHPLDSDWAA</sequence>
<comment type="caution">
    <text evidence="3">The sequence shown here is derived from an EMBL/GenBank/DDBJ whole genome shotgun (WGS) entry which is preliminary data.</text>
</comment>
<accession>A0A101MPU9</accession>